<comment type="caution">
    <text evidence="9">The sequence shown here is derived from an EMBL/GenBank/DDBJ whole genome shotgun (WGS) entry which is preliminary data.</text>
</comment>
<dbReference type="InterPro" id="IPR012394">
    <property type="entry name" value="Aldehyde_DH_NAD(P)"/>
</dbReference>
<dbReference type="PANTHER" id="PTHR43570:SF16">
    <property type="entry name" value="ALDEHYDE DEHYDROGENASE TYPE III, ISOFORM Q"/>
    <property type="match status" value="1"/>
</dbReference>
<dbReference type="InterPro" id="IPR016161">
    <property type="entry name" value="Ald_DH/histidinol_DH"/>
</dbReference>
<dbReference type="Pfam" id="PF00171">
    <property type="entry name" value="Aldedh"/>
    <property type="match status" value="1"/>
</dbReference>
<dbReference type="InterPro" id="IPR016163">
    <property type="entry name" value="Ald_DH_C"/>
</dbReference>
<evidence type="ECO:0000256" key="5">
    <source>
        <dbReference type="PIRSR" id="PIRSR036492-1"/>
    </source>
</evidence>
<evidence type="ECO:0000256" key="2">
    <source>
        <dbReference type="ARBA" id="ARBA00023002"/>
    </source>
</evidence>
<evidence type="ECO:0000313" key="9">
    <source>
        <dbReference type="EMBL" id="KSV57786.1"/>
    </source>
</evidence>
<evidence type="ECO:0000256" key="1">
    <source>
        <dbReference type="ARBA" id="ARBA00009986"/>
    </source>
</evidence>
<dbReference type="InterPro" id="IPR016162">
    <property type="entry name" value="Ald_DH_N"/>
</dbReference>
<dbReference type="FunFam" id="3.40.605.10:FF:000004">
    <property type="entry name" value="Aldehyde dehydrogenase"/>
    <property type="match status" value="1"/>
</dbReference>
<keyword evidence="10" id="KW-1185">Reference proteome</keyword>
<dbReference type="OrthoDB" id="9762913at2"/>
<evidence type="ECO:0000256" key="4">
    <source>
        <dbReference type="PIRNR" id="PIRNR036492"/>
    </source>
</evidence>
<feature type="active site" evidence="5 6">
    <location>
        <position position="212"/>
    </location>
</feature>
<dbReference type="GO" id="GO:0004029">
    <property type="term" value="F:aldehyde dehydrogenase (NAD+) activity"/>
    <property type="evidence" value="ECO:0007669"/>
    <property type="project" value="TreeGrafter"/>
</dbReference>
<dbReference type="PROSITE" id="PS00070">
    <property type="entry name" value="ALDEHYDE_DEHYDR_CYS"/>
    <property type="match status" value="1"/>
</dbReference>
<organism evidence="9 10">
    <name type="scientific">Acetivibrio ethanolgignens</name>
    <dbReference type="NCBI Taxonomy" id="290052"/>
    <lineage>
        <taxon>Bacteria</taxon>
        <taxon>Bacillati</taxon>
        <taxon>Bacillota</taxon>
        <taxon>Clostridia</taxon>
        <taxon>Eubacteriales</taxon>
        <taxon>Oscillospiraceae</taxon>
        <taxon>Acetivibrio</taxon>
    </lineage>
</organism>
<sequence>MEAVKIKKIVERQQSFFKTGKTRDTSFRRKALMRLKKEIGRQQEDILKALFEDLGKSRTEGFMSELTLVLGEINYMLRHLDSLSRDQLVLPELAQFPSVCIRRPVPYGTVLIMSPWNYPFMLTIEPLVDALAAGNTAVVKPSAYAPHTALVIEKVLKAAFPEKYVAIVQGGREENEELLNQKFDYIFFTGSMNVGKIVMEKAAKHLTPVSLELGGKSPCFVDRTADLSLAARRIVFGKFLNCGQTCVAPDYILCHESIKEQLVSELIREVQLQYGRYPLANKNYGRIVNEKHFHRLTSLIDKEKCVWGGAYNEEELRIEPTILSDVTYDAPVMQEEIFGPVLPIVTYRSLWEAVEKVESLPHPLALYIFSQSPSAVNYIQGHCRFGGGCVNDTIIHLATSQMGFGGVGESGMGSYHGKDGFAAFTHYTSIVKKGKWPDLSVRYQPYTKAKDKFIHRFLS</sequence>
<dbReference type="InterPro" id="IPR029510">
    <property type="entry name" value="Ald_DH_CS_GLU"/>
</dbReference>
<accession>A0A0V8QBC4</accession>
<comment type="similarity">
    <text evidence="1 4 7">Belongs to the aldehyde dehydrogenase family.</text>
</comment>
<dbReference type="RefSeq" id="WP_058353968.1">
    <property type="nucleotide sequence ID" value="NZ_CABMMD010000199.1"/>
</dbReference>
<feature type="domain" description="Aldehyde dehydrogenase" evidence="8">
    <location>
        <begin position="3"/>
        <end position="429"/>
    </location>
</feature>
<dbReference type="PANTHER" id="PTHR43570">
    <property type="entry name" value="ALDEHYDE DEHYDROGENASE"/>
    <property type="match status" value="1"/>
</dbReference>
<dbReference type="InterPro" id="IPR016160">
    <property type="entry name" value="Ald_DH_CS_CYS"/>
</dbReference>
<evidence type="ECO:0000256" key="3">
    <source>
        <dbReference type="ARBA" id="ARBA00023027"/>
    </source>
</evidence>
<dbReference type="CDD" id="cd07136">
    <property type="entry name" value="ALDH_YwdH-P39616"/>
    <property type="match status" value="1"/>
</dbReference>
<dbReference type="PIRSF" id="PIRSF036492">
    <property type="entry name" value="ALDH"/>
    <property type="match status" value="1"/>
</dbReference>
<evidence type="ECO:0000256" key="6">
    <source>
        <dbReference type="PROSITE-ProRule" id="PRU10007"/>
    </source>
</evidence>
<dbReference type="InterPro" id="IPR015590">
    <property type="entry name" value="Aldehyde_DH_dom"/>
</dbReference>
<protein>
    <recommendedName>
        <fullName evidence="4">Aldehyde dehydrogenase</fullName>
    </recommendedName>
</protein>
<dbReference type="Gene3D" id="3.40.309.10">
    <property type="entry name" value="Aldehyde Dehydrogenase, Chain A, domain 2"/>
    <property type="match status" value="1"/>
</dbReference>
<dbReference type="FunFam" id="3.40.309.10:FF:000003">
    <property type="entry name" value="Aldehyde dehydrogenase"/>
    <property type="match status" value="1"/>
</dbReference>
<dbReference type="Gene3D" id="3.40.605.10">
    <property type="entry name" value="Aldehyde Dehydrogenase, Chain A, domain 1"/>
    <property type="match status" value="1"/>
</dbReference>
<dbReference type="GO" id="GO:0005737">
    <property type="term" value="C:cytoplasm"/>
    <property type="evidence" value="ECO:0007669"/>
    <property type="project" value="TreeGrafter"/>
</dbReference>
<dbReference type="AlphaFoldDB" id="A0A0V8QBC4"/>
<dbReference type="EMBL" id="LNAM01000199">
    <property type="protein sequence ID" value="KSV57786.1"/>
    <property type="molecule type" value="Genomic_DNA"/>
</dbReference>
<proteinExistence type="inferred from homology"/>
<reference evidence="9 10" key="1">
    <citation type="submission" date="2015-11" db="EMBL/GenBank/DDBJ databases">
        <title>Butyribacter intestini gen. nov., sp. nov., a butyric acid-producing bacterium of the family Lachnospiraceae isolated from the human faeces.</title>
        <authorList>
            <person name="Zou Y."/>
            <person name="Xue W."/>
            <person name="Luo G."/>
            <person name="Lv M."/>
        </authorList>
    </citation>
    <scope>NUCLEOTIDE SEQUENCE [LARGE SCALE GENOMIC DNA]</scope>
    <source>
        <strain evidence="9 10">ACET-33324</strain>
    </source>
</reference>
<evidence type="ECO:0000313" key="10">
    <source>
        <dbReference type="Proteomes" id="UP000054874"/>
    </source>
</evidence>
<dbReference type="Proteomes" id="UP000054874">
    <property type="component" value="Unassembled WGS sequence"/>
</dbReference>
<keyword evidence="3" id="KW-0520">NAD</keyword>
<keyword evidence="2 4" id="KW-0560">Oxidoreductase</keyword>
<dbReference type="GO" id="GO:0006081">
    <property type="term" value="P:aldehyde metabolic process"/>
    <property type="evidence" value="ECO:0007669"/>
    <property type="project" value="InterPro"/>
</dbReference>
<evidence type="ECO:0000256" key="7">
    <source>
        <dbReference type="RuleBase" id="RU003345"/>
    </source>
</evidence>
<evidence type="ECO:0000259" key="8">
    <source>
        <dbReference type="Pfam" id="PF00171"/>
    </source>
</evidence>
<name>A0A0V8QBC4_9FIRM</name>
<feature type="active site" evidence="5">
    <location>
        <position position="246"/>
    </location>
</feature>
<dbReference type="SUPFAM" id="SSF53720">
    <property type="entry name" value="ALDH-like"/>
    <property type="match status" value="1"/>
</dbReference>
<dbReference type="PROSITE" id="PS00687">
    <property type="entry name" value="ALDEHYDE_DEHYDR_GLU"/>
    <property type="match status" value="1"/>
</dbReference>
<dbReference type="STRING" id="290052.ASU35_15035"/>
<gene>
    <name evidence="9" type="ORF">ASU35_15035</name>
</gene>